<sequence>MNLEQVCQTVYTEVPGALAVAVVDLHIGAPIYVYHTVSHFNQDYVDLVSAAAVDLFRGRTVRMIENKLTGTRGRSARHAIKEVQMTTDHTLHFMMILPEKNNILALLVTNRSASIGMGWASLRRAIPKLTRYCP</sequence>
<protein>
    <recommendedName>
        <fullName evidence="3">Roadblock/LC7 domain-containing protein</fullName>
    </recommendedName>
</protein>
<dbReference type="EMBL" id="CP091521">
    <property type="protein sequence ID" value="UOP04060.1"/>
    <property type="molecule type" value="Genomic_DNA"/>
</dbReference>
<dbReference type="RefSeq" id="WP_027009293.1">
    <property type="nucleotide sequence ID" value="NZ_CP091521.1"/>
</dbReference>
<gene>
    <name evidence="1" type="ORF">LVJ77_06110</name>
</gene>
<evidence type="ECO:0000313" key="1">
    <source>
        <dbReference type="EMBL" id="UOP04060.1"/>
    </source>
</evidence>
<dbReference type="AlphaFoldDB" id="A0A8T9MQ89"/>
<organism evidence="1 2">
    <name type="scientific">Conchiformibius kuhniae</name>
    <dbReference type="NCBI Taxonomy" id="211502"/>
    <lineage>
        <taxon>Bacteria</taxon>
        <taxon>Pseudomonadati</taxon>
        <taxon>Pseudomonadota</taxon>
        <taxon>Betaproteobacteria</taxon>
        <taxon>Neisseriales</taxon>
        <taxon>Neisseriaceae</taxon>
        <taxon>Conchiformibius</taxon>
    </lineage>
</organism>
<proteinExistence type="predicted"/>
<reference evidence="1" key="2">
    <citation type="submission" date="2024-09" db="EMBL/GenBank/DDBJ databases">
        <authorList>
            <person name="Veyrier F.J."/>
        </authorList>
    </citation>
    <scope>NUCLEOTIDE SEQUENCE</scope>
    <source>
        <strain evidence="1">17694</strain>
    </source>
</reference>
<dbReference type="Proteomes" id="UP000831534">
    <property type="component" value="Chromosome"/>
</dbReference>
<evidence type="ECO:0008006" key="3">
    <source>
        <dbReference type="Google" id="ProtNLM"/>
    </source>
</evidence>
<keyword evidence="2" id="KW-1185">Reference proteome</keyword>
<dbReference type="KEGG" id="ckh:LVJ77_06110"/>
<reference evidence="1" key="1">
    <citation type="journal article" date="2022" name="Res Sq">
        <title>Evolution of multicellular longitudinally dividing oral cavity symbionts (Neisseriaceae).</title>
        <authorList>
            <person name="Nyongesa S."/>
            <person name="Weber P."/>
            <person name="Bernet E."/>
            <person name="Pullido F."/>
            <person name="Nieckarz M."/>
            <person name="Delaby M."/>
            <person name="Nieves C."/>
            <person name="Viehboeck T."/>
            <person name="Krause N."/>
            <person name="Rivera-Millot A."/>
            <person name="Nakamura A."/>
            <person name="Vischer N."/>
            <person name="VanNieuwenhze M."/>
            <person name="Brun Y."/>
            <person name="Cava F."/>
            <person name="Bulgheresi S."/>
            <person name="Veyrier F."/>
        </authorList>
    </citation>
    <scope>NUCLEOTIDE SEQUENCE</scope>
    <source>
        <strain evidence="1">17694</strain>
    </source>
</reference>
<accession>A0A8T9MQ89</accession>
<evidence type="ECO:0000313" key="2">
    <source>
        <dbReference type="Proteomes" id="UP000831534"/>
    </source>
</evidence>
<name>A0A8T9MQ89_9NEIS</name>